<dbReference type="Gene3D" id="1.10.10.160">
    <property type="match status" value="1"/>
</dbReference>
<evidence type="ECO:0000259" key="13">
    <source>
        <dbReference type="PROSITE" id="PS51198"/>
    </source>
</evidence>
<dbReference type="GO" id="GO:0000725">
    <property type="term" value="P:recombinational repair"/>
    <property type="evidence" value="ECO:0007669"/>
    <property type="project" value="TreeGrafter"/>
</dbReference>
<evidence type="ECO:0000256" key="12">
    <source>
        <dbReference type="PROSITE-ProRule" id="PRU00560"/>
    </source>
</evidence>
<accession>A0A124JT88</accession>
<dbReference type="Pfam" id="PF13361">
    <property type="entry name" value="UvrD_C"/>
    <property type="match status" value="2"/>
</dbReference>
<dbReference type="InterPro" id="IPR000212">
    <property type="entry name" value="DNA_helicase_UvrD/REP"/>
</dbReference>
<proteinExistence type="inferred from homology"/>
<evidence type="ECO:0000256" key="6">
    <source>
        <dbReference type="ARBA" id="ARBA00023125"/>
    </source>
</evidence>
<comment type="similarity">
    <text evidence="1">Belongs to the helicase family. UvrD subfamily.</text>
</comment>
<dbReference type="PROSITE" id="PS51198">
    <property type="entry name" value="UVRD_HELICASE_ATP_BIND"/>
    <property type="match status" value="1"/>
</dbReference>
<dbReference type="PANTHER" id="PTHR11070">
    <property type="entry name" value="UVRD / RECB / PCRA DNA HELICASE FAMILY MEMBER"/>
    <property type="match status" value="1"/>
</dbReference>
<keyword evidence="6" id="KW-0238">DNA-binding</keyword>
<dbReference type="PROSITE" id="PS51217">
    <property type="entry name" value="UVRD_HELICASE_CTER"/>
    <property type="match status" value="1"/>
</dbReference>
<dbReference type="Pfam" id="PF12705">
    <property type="entry name" value="PDDEXK_1"/>
    <property type="match status" value="1"/>
</dbReference>
<evidence type="ECO:0000256" key="3">
    <source>
        <dbReference type="ARBA" id="ARBA00022801"/>
    </source>
</evidence>
<comment type="catalytic activity">
    <reaction evidence="11">
        <text>ATP + H2O = ADP + phosphate + H(+)</text>
        <dbReference type="Rhea" id="RHEA:13065"/>
        <dbReference type="ChEBI" id="CHEBI:15377"/>
        <dbReference type="ChEBI" id="CHEBI:15378"/>
        <dbReference type="ChEBI" id="CHEBI:30616"/>
        <dbReference type="ChEBI" id="CHEBI:43474"/>
        <dbReference type="ChEBI" id="CHEBI:456216"/>
        <dbReference type="EC" id="5.6.2.4"/>
    </reaction>
</comment>
<dbReference type="Pfam" id="PF00580">
    <property type="entry name" value="UvrD-helicase"/>
    <property type="match status" value="1"/>
</dbReference>
<dbReference type="EC" id="5.6.2.4" evidence="9"/>
<evidence type="ECO:0000256" key="1">
    <source>
        <dbReference type="ARBA" id="ARBA00009922"/>
    </source>
</evidence>
<dbReference type="Proteomes" id="UP000058012">
    <property type="component" value="Unassembled WGS sequence"/>
</dbReference>
<sequence length="900" mass="99455">MLERDNVDPRRLVVMTYSNKAAGELSERIAKRRPDAAAAMWIGTFHAYGLNLVKQFHQALGFSREPRLIDRAEAIDLMLDRVAGLNLTHYRELYDPTDKLRDFLSAISRAQDEVVSADRYAELVEEMRALDHSSETQERVKRAREVAQVYKSYTDLKRALERIDFGDLVALPAELLTRNPTIAAQLREDIDHVLVDEYQDVNRASVQLLKAITNQGRNLWCVGDVRQSIYRFRGASSLNLARFDHGDFTGAMRDQLDTNYRSREEIVEAYSTFADGMTLAGATSVKLKAHRGRLGRPPEFRHIDGITENEIDGVADAIAELRAEGYSYRDQALLCRGNDRLAELGRGLEARGIPVLYLGSVFERPEVKDLLAWLSLLVDRRAMAMARDTGIPGMTLSLEDIGALSDALNDDALPPLAWLGSGVAGFSSDGIATIARYSALLDGFDARSAPWDVLAQLLLDRTRIAADICSSNDMAARAKGIAIWQFLNFVRAQPLSSGNAISRLLERIRRLVRLSDDRDLRHIPQAAQGIDAIRLMTMHGSKGLEFPAVHVTGMTKGSFPKRNPAPTCPPPDGMIKDAGGAGIDFAAREDEDELQCLFYVALSRAKDRLILYSPNKDTANRKRNPSDFIARMGKGVESRIVSATNYGIDNSDAPVAINLIGESTYWQHQLSVYERCPRRFFYTYVLNVGGKRVTSSFEDMHEVVRRVITELNAAETAIDLATARDVFDVHWNSSELASRQASTAYRVLADELVTRFALTRAEGTLEPGQSLRFKVGSATIRVNFDYSLVDGTGRKTLRYIQTGHHKKTVLTGNAAFAPLLAAQHAAPGYGAELLHLSDGIRVALSDHAGKAADKRAGIGKIVDAIAAGQFEPKPSNRSCPKCPAFFTCGTVPPGTAQKKF</sequence>
<keyword evidence="5 12" id="KW-0067">ATP-binding</keyword>
<organism evidence="15 16">
    <name type="scientific">Novosphingobium fuchskuhlense</name>
    <dbReference type="NCBI Taxonomy" id="1117702"/>
    <lineage>
        <taxon>Bacteria</taxon>
        <taxon>Pseudomonadati</taxon>
        <taxon>Pseudomonadota</taxon>
        <taxon>Alphaproteobacteria</taxon>
        <taxon>Sphingomonadales</taxon>
        <taxon>Sphingomonadaceae</taxon>
        <taxon>Novosphingobium</taxon>
    </lineage>
</organism>
<dbReference type="AlphaFoldDB" id="A0A124JT88"/>
<name>A0A124JT88_9SPHN</name>
<dbReference type="InterPro" id="IPR027417">
    <property type="entry name" value="P-loop_NTPase"/>
</dbReference>
<dbReference type="InterPro" id="IPR013986">
    <property type="entry name" value="DExx_box_DNA_helicase_dom_sf"/>
</dbReference>
<keyword evidence="3 12" id="KW-0378">Hydrolase</keyword>
<feature type="domain" description="UvrD-like helicase ATP-binding" evidence="13">
    <location>
        <begin position="1"/>
        <end position="263"/>
    </location>
</feature>
<evidence type="ECO:0000256" key="7">
    <source>
        <dbReference type="ARBA" id="ARBA00023235"/>
    </source>
</evidence>
<dbReference type="InterPro" id="IPR014016">
    <property type="entry name" value="UvrD-like_ATP-bd"/>
</dbReference>
<evidence type="ECO:0000313" key="15">
    <source>
        <dbReference type="EMBL" id="KUR69937.1"/>
    </source>
</evidence>
<evidence type="ECO:0000256" key="4">
    <source>
        <dbReference type="ARBA" id="ARBA00022806"/>
    </source>
</evidence>
<dbReference type="Gene3D" id="3.40.50.300">
    <property type="entry name" value="P-loop containing nucleotide triphosphate hydrolases"/>
    <property type="match status" value="2"/>
</dbReference>
<dbReference type="Gene3D" id="1.10.486.10">
    <property type="entry name" value="PCRA, domain 4"/>
    <property type="match status" value="1"/>
</dbReference>
<dbReference type="EMBL" id="LLZS01000011">
    <property type="protein sequence ID" value="KUR69937.1"/>
    <property type="molecule type" value="Genomic_DNA"/>
</dbReference>
<protein>
    <recommendedName>
        <fullName evidence="9">DNA 3'-5' helicase</fullName>
        <ecNumber evidence="9">5.6.2.4</ecNumber>
    </recommendedName>
    <alternativeName>
        <fullName evidence="10">DNA 3'-5' helicase II</fullName>
    </alternativeName>
</protein>
<evidence type="ECO:0000256" key="8">
    <source>
        <dbReference type="ARBA" id="ARBA00034617"/>
    </source>
</evidence>
<dbReference type="GO" id="GO:0016787">
    <property type="term" value="F:hydrolase activity"/>
    <property type="evidence" value="ECO:0007669"/>
    <property type="project" value="UniProtKB-UniRule"/>
</dbReference>
<evidence type="ECO:0000256" key="9">
    <source>
        <dbReference type="ARBA" id="ARBA00034808"/>
    </source>
</evidence>
<dbReference type="SUPFAM" id="SSF52540">
    <property type="entry name" value="P-loop containing nucleoside triphosphate hydrolases"/>
    <property type="match status" value="1"/>
</dbReference>
<feature type="domain" description="UvrD-like helicase C-terminal" evidence="14">
    <location>
        <begin position="264"/>
        <end position="543"/>
    </location>
</feature>
<dbReference type="InterPro" id="IPR014017">
    <property type="entry name" value="DNA_helicase_UvrD-like_C"/>
</dbReference>
<comment type="catalytic activity">
    <reaction evidence="8">
        <text>Couples ATP hydrolysis with the unwinding of duplex DNA by translocating in the 3'-5' direction.</text>
        <dbReference type="EC" id="5.6.2.4"/>
    </reaction>
</comment>
<keyword evidence="16" id="KW-1185">Reference proteome</keyword>
<reference evidence="15 16" key="1">
    <citation type="submission" date="2015-10" db="EMBL/GenBank/DDBJ databases">
        <title>Draft genome sequence of Novosphingobium fuchskuhlense DSM 25065 isolated from a surface water sample of the southwest basin of Lake Grosse Fuchskuhle.</title>
        <authorList>
            <person name="Ruckert C."/>
            <person name="Winkler A."/>
            <person name="Glaeser J."/>
            <person name="Grossart H.-P."/>
            <person name="Kalinowski J."/>
            <person name="Glaeser S."/>
        </authorList>
    </citation>
    <scope>NUCLEOTIDE SEQUENCE [LARGE SCALE GENOMIC DNA]</scope>
    <source>
        <strain evidence="15 16">FNE08-7</strain>
    </source>
</reference>
<keyword evidence="7" id="KW-0413">Isomerase</keyword>
<comment type="caution">
    <text evidence="15">The sequence shown here is derived from an EMBL/GenBank/DDBJ whole genome shotgun (WGS) entry which is preliminary data.</text>
</comment>
<evidence type="ECO:0000256" key="2">
    <source>
        <dbReference type="ARBA" id="ARBA00022741"/>
    </source>
</evidence>
<dbReference type="GO" id="GO:0005524">
    <property type="term" value="F:ATP binding"/>
    <property type="evidence" value="ECO:0007669"/>
    <property type="project" value="UniProtKB-UniRule"/>
</dbReference>
<dbReference type="STRING" id="1117702.AQZ52_17710"/>
<evidence type="ECO:0000256" key="5">
    <source>
        <dbReference type="ARBA" id="ARBA00022840"/>
    </source>
</evidence>
<comment type="caution">
    <text evidence="12">Lacks conserved residue(s) required for the propagation of feature annotation.</text>
</comment>
<dbReference type="CDD" id="cd17932">
    <property type="entry name" value="DEXQc_UvrD"/>
    <property type="match status" value="1"/>
</dbReference>
<dbReference type="GO" id="GO:0005829">
    <property type="term" value="C:cytosol"/>
    <property type="evidence" value="ECO:0007669"/>
    <property type="project" value="TreeGrafter"/>
</dbReference>
<dbReference type="InterPro" id="IPR038726">
    <property type="entry name" value="PDDEXK_AddAB-type"/>
</dbReference>
<dbReference type="PANTHER" id="PTHR11070:SF2">
    <property type="entry name" value="ATP-DEPENDENT DNA HELICASE SRS2"/>
    <property type="match status" value="1"/>
</dbReference>
<dbReference type="GO" id="GO:0043138">
    <property type="term" value="F:3'-5' DNA helicase activity"/>
    <property type="evidence" value="ECO:0007669"/>
    <property type="project" value="UniProtKB-EC"/>
</dbReference>
<evidence type="ECO:0000256" key="10">
    <source>
        <dbReference type="ARBA" id="ARBA00034923"/>
    </source>
</evidence>
<evidence type="ECO:0000256" key="11">
    <source>
        <dbReference type="ARBA" id="ARBA00048988"/>
    </source>
</evidence>
<gene>
    <name evidence="15" type="ORF">AQZ52_17710</name>
</gene>
<dbReference type="GO" id="GO:0003677">
    <property type="term" value="F:DNA binding"/>
    <property type="evidence" value="ECO:0007669"/>
    <property type="project" value="UniProtKB-KW"/>
</dbReference>
<evidence type="ECO:0000259" key="14">
    <source>
        <dbReference type="PROSITE" id="PS51217"/>
    </source>
</evidence>
<evidence type="ECO:0000313" key="16">
    <source>
        <dbReference type="Proteomes" id="UP000058012"/>
    </source>
</evidence>
<keyword evidence="4 12" id="KW-0347">Helicase</keyword>
<keyword evidence="2 12" id="KW-0547">Nucleotide-binding</keyword>